<dbReference type="EMBL" id="JAUYVI010000001">
    <property type="protein sequence ID" value="MDQ7246143.1"/>
    <property type="molecule type" value="Genomic_DNA"/>
</dbReference>
<feature type="transmembrane region" description="Helical" evidence="6">
    <location>
        <begin position="83"/>
        <end position="105"/>
    </location>
</feature>
<proteinExistence type="predicted"/>
<feature type="transmembrane region" description="Helical" evidence="6">
    <location>
        <begin position="112"/>
        <end position="131"/>
    </location>
</feature>
<comment type="subcellular location">
    <subcellularLocation>
        <location evidence="1">Cell membrane</location>
        <topology evidence="1">Multi-pass membrane protein</topology>
    </subcellularLocation>
</comment>
<gene>
    <name evidence="7" type="ORF">Q8A70_00635</name>
</gene>
<keyword evidence="3 6" id="KW-0812">Transmembrane</keyword>
<reference evidence="8" key="1">
    <citation type="submission" date="2023-08" db="EMBL/GenBank/DDBJ databases">
        <title>Rhodospirillaceae gen. nov., a novel taxon isolated from the Yangtze River Yuezi River estuary sludge.</title>
        <authorList>
            <person name="Ruan L."/>
        </authorList>
    </citation>
    <scope>NUCLEOTIDE SEQUENCE [LARGE SCALE GENOMIC DNA]</scope>
    <source>
        <strain evidence="8">R-7</strain>
    </source>
</reference>
<feature type="transmembrane region" description="Helical" evidence="6">
    <location>
        <begin position="239"/>
        <end position="256"/>
    </location>
</feature>
<dbReference type="CDD" id="cd06581">
    <property type="entry name" value="TM_PBP1_LivM_like"/>
    <property type="match status" value="1"/>
</dbReference>
<evidence type="ECO:0000256" key="1">
    <source>
        <dbReference type="ARBA" id="ARBA00004651"/>
    </source>
</evidence>
<feature type="transmembrane region" description="Helical" evidence="6">
    <location>
        <begin position="288"/>
        <end position="313"/>
    </location>
</feature>
<protein>
    <submittedName>
        <fullName evidence="7">Branched-chain amino acid ABC transporter permease</fullName>
    </submittedName>
</protein>
<dbReference type="Pfam" id="PF02653">
    <property type="entry name" value="BPD_transp_2"/>
    <property type="match status" value="1"/>
</dbReference>
<keyword evidence="2" id="KW-1003">Cell membrane</keyword>
<dbReference type="InterPro" id="IPR001851">
    <property type="entry name" value="ABC_transp_permease"/>
</dbReference>
<dbReference type="Proteomes" id="UP001230156">
    <property type="component" value="Unassembled WGS sequence"/>
</dbReference>
<feature type="transmembrane region" description="Helical" evidence="6">
    <location>
        <begin position="213"/>
        <end position="233"/>
    </location>
</feature>
<evidence type="ECO:0000256" key="5">
    <source>
        <dbReference type="ARBA" id="ARBA00023136"/>
    </source>
</evidence>
<keyword evidence="5 6" id="KW-0472">Membrane</keyword>
<organism evidence="7 8">
    <name type="scientific">Dongia sedimenti</name>
    <dbReference type="NCBI Taxonomy" id="3064282"/>
    <lineage>
        <taxon>Bacteria</taxon>
        <taxon>Pseudomonadati</taxon>
        <taxon>Pseudomonadota</taxon>
        <taxon>Alphaproteobacteria</taxon>
        <taxon>Rhodospirillales</taxon>
        <taxon>Dongiaceae</taxon>
        <taxon>Dongia</taxon>
    </lineage>
</organism>
<feature type="transmembrane region" description="Helical" evidence="6">
    <location>
        <begin position="33"/>
        <end position="51"/>
    </location>
</feature>
<dbReference type="PANTHER" id="PTHR30482">
    <property type="entry name" value="HIGH-AFFINITY BRANCHED-CHAIN AMINO ACID TRANSPORT SYSTEM PERMEASE"/>
    <property type="match status" value="1"/>
</dbReference>
<comment type="caution">
    <text evidence="7">The sequence shown here is derived from an EMBL/GenBank/DDBJ whole genome shotgun (WGS) entry which is preliminary data.</text>
</comment>
<dbReference type="PANTHER" id="PTHR30482:SF10">
    <property type="entry name" value="HIGH-AFFINITY BRANCHED-CHAIN AMINO ACID TRANSPORT PROTEIN BRAE"/>
    <property type="match status" value="1"/>
</dbReference>
<evidence type="ECO:0000256" key="6">
    <source>
        <dbReference type="SAM" id="Phobius"/>
    </source>
</evidence>
<evidence type="ECO:0000256" key="2">
    <source>
        <dbReference type="ARBA" id="ARBA00022475"/>
    </source>
</evidence>
<name>A0ABU0YHJ1_9PROT</name>
<keyword evidence="4 6" id="KW-1133">Transmembrane helix</keyword>
<feature type="transmembrane region" description="Helical" evidence="6">
    <location>
        <begin position="10"/>
        <end position="27"/>
    </location>
</feature>
<evidence type="ECO:0000313" key="8">
    <source>
        <dbReference type="Proteomes" id="UP001230156"/>
    </source>
</evidence>
<feature type="transmembrane region" description="Helical" evidence="6">
    <location>
        <begin position="163"/>
        <end position="183"/>
    </location>
</feature>
<evidence type="ECO:0000313" key="7">
    <source>
        <dbReference type="EMBL" id="MDQ7246143.1"/>
    </source>
</evidence>
<feature type="transmembrane region" description="Helical" evidence="6">
    <location>
        <begin position="58"/>
        <end position="77"/>
    </location>
</feature>
<sequence>MKLSGFKRELCGMILGLAVLAILPVFIQDTYLRHLLIMIFVYGMVAASWDLSLGYGGVFNFGHLALFGVGLYTYALLTKQLGVDPWLALAASGGAAVIAAGLMVIPILRLKGIYVVLLSFAFSQLILQVIVSQSDYTGGNQGMVMVPALKLGDHNMMRDKKLAYYYIALTLLSACLLFLRVFVRSALGKSIVALRDNEEYAVSRGVSLGRQRLLTLTGSALFTGIAGGFYGGYFRNTSTDVFGIDLTTLILSMVLLGGRATIYGPLLASLALTLLSEATADIGVWRPIIIGAVIILVLLVYPGGLAGALTAGWRRLSAMRTPRGQGAAINKVAS</sequence>
<evidence type="ECO:0000256" key="3">
    <source>
        <dbReference type="ARBA" id="ARBA00022692"/>
    </source>
</evidence>
<accession>A0ABU0YHJ1</accession>
<dbReference type="RefSeq" id="WP_379953514.1">
    <property type="nucleotide sequence ID" value="NZ_JAUYVI010000001.1"/>
</dbReference>
<keyword evidence="8" id="KW-1185">Reference proteome</keyword>
<evidence type="ECO:0000256" key="4">
    <source>
        <dbReference type="ARBA" id="ARBA00022989"/>
    </source>
</evidence>
<dbReference type="InterPro" id="IPR043428">
    <property type="entry name" value="LivM-like"/>
</dbReference>